<keyword evidence="1" id="KW-0732">Signal</keyword>
<dbReference type="AlphaFoldDB" id="A0A9N9ZEZ6"/>
<evidence type="ECO:0000313" key="2">
    <source>
        <dbReference type="EMBL" id="CAH0054035.1"/>
    </source>
</evidence>
<gene>
    <name evidence="2" type="ORF">CSOL1703_00015226</name>
</gene>
<organism evidence="2 3">
    <name type="scientific">Clonostachys solani</name>
    <dbReference type="NCBI Taxonomy" id="160281"/>
    <lineage>
        <taxon>Eukaryota</taxon>
        <taxon>Fungi</taxon>
        <taxon>Dikarya</taxon>
        <taxon>Ascomycota</taxon>
        <taxon>Pezizomycotina</taxon>
        <taxon>Sordariomycetes</taxon>
        <taxon>Hypocreomycetidae</taxon>
        <taxon>Hypocreales</taxon>
        <taxon>Bionectriaceae</taxon>
        <taxon>Clonostachys</taxon>
    </lineage>
</organism>
<reference evidence="2 3" key="2">
    <citation type="submission" date="2021-10" db="EMBL/GenBank/DDBJ databases">
        <authorList>
            <person name="Piombo E."/>
        </authorList>
    </citation>
    <scope>NUCLEOTIDE SEQUENCE [LARGE SCALE GENOMIC DNA]</scope>
</reference>
<comment type="caution">
    <text evidence="2">The sequence shown here is derived from an EMBL/GenBank/DDBJ whole genome shotgun (WGS) entry which is preliminary data.</text>
</comment>
<dbReference type="OrthoDB" id="5150599at2759"/>
<feature type="chain" id="PRO_5040448583" evidence="1">
    <location>
        <begin position="24"/>
        <end position="224"/>
    </location>
</feature>
<accession>A0A9N9ZEZ6</accession>
<proteinExistence type="predicted"/>
<evidence type="ECO:0000313" key="3">
    <source>
        <dbReference type="Proteomes" id="UP000775872"/>
    </source>
</evidence>
<keyword evidence="3" id="KW-1185">Reference proteome</keyword>
<feature type="signal peptide" evidence="1">
    <location>
        <begin position="1"/>
        <end position="23"/>
    </location>
</feature>
<sequence length="224" mass="24929">MVAITQVLFTGLSVLLMARNVGASPLEESDSLALRDISDSYPDEVFYEKRATGKLPKPILKAGRAAIKLGSKLPRPVKKHAKIAADAAINKAVKTSFAVSRMKNKVKKKFRGKRDLEELSNLITREIMNNLENDLFFERRATGRLPKPIIKAGRAAMKVGSKLPRPIKKHVKAAVNGAINKGVKASFAVSRKKNQIKKKLGGKRDLGEDYDFEVRDYDDEISWE</sequence>
<dbReference type="Proteomes" id="UP000775872">
    <property type="component" value="Unassembled WGS sequence"/>
</dbReference>
<protein>
    <submittedName>
        <fullName evidence="2">Uncharacterized protein</fullName>
    </submittedName>
</protein>
<name>A0A9N9ZEZ6_9HYPO</name>
<evidence type="ECO:0000256" key="1">
    <source>
        <dbReference type="SAM" id="SignalP"/>
    </source>
</evidence>
<dbReference type="EMBL" id="CABFOC020000046">
    <property type="protein sequence ID" value="CAH0054035.1"/>
    <property type="molecule type" value="Genomic_DNA"/>
</dbReference>
<reference evidence="3" key="1">
    <citation type="submission" date="2019-06" db="EMBL/GenBank/DDBJ databases">
        <authorList>
            <person name="Broberg M."/>
        </authorList>
    </citation>
    <scope>NUCLEOTIDE SEQUENCE [LARGE SCALE GENOMIC DNA]</scope>
</reference>